<reference evidence="1 2" key="1">
    <citation type="submission" date="2023-08" db="EMBL/GenBank/DDBJ databases">
        <title>A Necator americanus chromosomal reference genome.</title>
        <authorList>
            <person name="Ilik V."/>
            <person name="Petrzelkova K.J."/>
            <person name="Pardy F."/>
            <person name="Fuh T."/>
            <person name="Niatou-Singa F.S."/>
            <person name="Gouil Q."/>
            <person name="Baker L."/>
            <person name="Ritchie M.E."/>
            <person name="Jex A.R."/>
            <person name="Gazzola D."/>
            <person name="Li H."/>
            <person name="Toshio Fujiwara R."/>
            <person name="Zhan B."/>
            <person name="Aroian R.V."/>
            <person name="Pafco B."/>
            <person name="Schwarz E.M."/>
        </authorList>
    </citation>
    <scope>NUCLEOTIDE SEQUENCE [LARGE SCALE GENOMIC DNA]</scope>
    <source>
        <strain evidence="1 2">Aroian</strain>
        <tissue evidence="1">Whole animal</tissue>
    </source>
</reference>
<dbReference type="Proteomes" id="UP001303046">
    <property type="component" value="Unassembled WGS sequence"/>
</dbReference>
<evidence type="ECO:0000313" key="1">
    <source>
        <dbReference type="EMBL" id="KAK6742803.1"/>
    </source>
</evidence>
<evidence type="ECO:0000313" key="2">
    <source>
        <dbReference type="Proteomes" id="UP001303046"/>
    </source>
</evidence>
<name>A0ABR1CYC0_NECAM</name>
<gene>
    <name evidence="1" type="primary">Necator_chrIII.g10974</name>
    <name evidence="1" type="ORF">RB195_010209</name>
</gene>
<dbReference type="EMBL" id="JAVFWL010000003">
    <property type="protein sequence ID" value="KAK6742803.1"/>
    <property type="molecule type" value="Genomic_DNA"/>
</dbReference>
<accession>A0ABR1CYC0</accession>
<sequence length="168" mass="19605">MQYFLVNAMRIVRIHTQTYPSIPSKLADECYLEAENNWMICVGSVFCGVFKLVVLFFAEAEYHEGDDVAVSVGKYKVQDVDYGYGRGSARFPMITLKHGMRNCEEMPFQGRFSGRLGGIEWDHVHTRKLPPELYARPQGFQHRFLLFRYIRYIILLAVRVSMDMKMVF</sequence>
<proteinExistence type="predicted"/>
<keyword evidence="2" id="KW-1185">Reference proteome</keyword>
<comment type="caution">
    <text evidence="1">The sequence shown here is derived from an EMBL/GenBank/DDBJ whole genome shotgun (WGS) entry which is preliminary data.</text>
</comment>
<protein>
    <submittedName>
        <fullName evidence="1">Uncharacterized protein</fullName>
    </submittedName>
</protein>
<organism evidence="1 2">
    <name type="scientific">Necator americanus</name>
    <name type="common">Human hookworm</name>
    <dbReference type="NCBI Taxonomy" id="51031"/>
    <lineage>
        <taxon>Eukaryota</taxon>
        <taxon>Metazoa</taxon>
        <taxon>Ecdysozoa</taxon>
        <taxon>Nematoda</taxon>
        <taxon>Chromadorea</taxon>
        <taxon>Rhabditida</taxon>
        <taxon>Rhabditina</taxon>
        <taxon>Rhabditomorpha</taxon>
        <taxon>Strongyloidea</taxon>
        <taxon>Ancylostomatidae</taxon>
        <taxon>Bunostominae</taxon>
        <taxon>Necator</taxon>
    </lineage>
</organism>